<reference evidence="4" key="1">
    <citation type="submission" date="2021-01" db="EMBL/GenBank/DDBJ databases">
        <title>Whole genome shotgun sequence of Verrucosispora sediminis NBRC 107745.</title>
        <authorList>
            <person name="Komaki H."/>
            <person name="Tamura T."/>
        </authorList>
    </citation>
    <scope>NUCLEOTIDE SEQUENCE</scope>
    <source>
        <strain evidence="4">NBRC 107745</strain>
    </source>
</reference>
<feature type="domain" description="Calcineurin-like phosphoesterase" evidence="2">
    <location>
        <begin position="156"/>
        <end position="371"/>
    </location>
</feature>
<dbReference type="GO" id="GO:0016787">
    <property type="term" value="F:hydrolase activity"/>
    <property type="evidence" value="ECO:0007669"/>
    <property type="project" value="InterPro"/>
</dbReference>
<sequence>MRITRAIMAVVVVLSAGVLAGAAHAASPFTVVNGSIQPATGTPRPPSGTHATLWHNASYASVPVRGAGRLVVGAIGDHCDGWPTLRVRVAGEVIGEITVTSAADYGGYPVGEQLPEGRHDVRIELVNDRYTGACDRNAHLAYVRVQPPPAVDATFTFAVVPDTQEEVLSAGDTRLRQRVDWLVDQRATLDLRFVTHSGDVVNYDSPGHVQYERARAALRPLETAGMPYTLAVGNHDTQAAGPDGELRSPAGQLLRDTTVFNRYFTAGRFGAVRGQFEAGKVDNAYATYTAGGVRWLVLSLELWPRRAAVAWAKAVVAAHPRHNVVIVTHHYLESDASIGQSAGYGSTSPRYLFDNLVARYPNIRFVFSGHTGTAASRVDTGVHGNRVHSFLQTFHSRRTNPVRLVEIDTAADSLRTWIYAPHTDEEFPAHERTYAGLGLVR</sequence>
<dbReference type="PANTHER" id="PTHR43143:SF5">
    <property type="entry name" value="SECRETED PROTEIN"/>
    <property type="match status" value="1"/>
</dbReference>
<dbReference type="OrthoDB" id="9772095at2"/>
<evidence type="ECO:0000313" key="4">
    <source>
        <dbReference type="EMBL" id="GIJ32797.1"/>
    </source>
</evidence>
<evidence type="ECO:0000259" key="3">
    <source>
        <dbReference type="Pfam" id="PF16841"/>
    </source>
</evidence>
<accession>A0A9W5UNN8</accession>
<dbReference type="InterPro" id="IPR004843">
    <property type="entry name" value="Calcineurin-like_PHP"/>
</dbReference>
<evidence type="ECO:0008006" key="6">
    <source>
        <dbReference type="Google" id="ProtNLM"/>
    </source>
</evidence>
<dbReference type="RefSeq" id="WP_093405896.1">
    <property type="nucleotide sequence ID" value="NZ_BOPD01000011.1"/>
</dbReference>
<dbReference type="Pfam" id="PF16841">
    <property type="entry name" value="CBM60"/>
    <property type="match status" value="1"/>
</dbReference>
<dbReference type="EMBL" id="BOPD01000011">
    <property type="protein sequence ID" value="GIJ32797.1"/>
    <property type="molecule type" value="Genomic_DNA"/>
</dbReference>
<protein>
    <recommendedName>
        <fullName evidence="6">Calcineurin-like phosphoesterase</fullName>
    </recommendedName>
</protein>
<keyword evidence="5" id="KW-1185">Reference proteome</keyword>
<dbReference type="Pfam" id="PF00149">
    <property type="entry name" value="Metallophos"/>
    <property type="match status" value="1"/>
</dbReference>
<gene>
    <name evidence="4" type="ORF">Vse01_19450</name>
</gene>
<evidence type="ECO:0000259" key="2">
    <source>
        <dbReference type="Pfam" id="PF00149"/>
    </source>
</evidence>
<dbReference type="InterPro" id="IPR031768">
    <property type="entry name" value="CBM60_xylan-bd"/>
</dbReference>
<comment type="caution">
    <text evidence="4">The sequence shown here is derived from an EMBL/GenBank/DDBJ whole genome shotgun (WGS) entry which is preliminary data.</text>
</comment>
<feature type="domain" description="Carbohydrate binding module xylan-binding" evidence="3">
    <location>
        <begin position="70"/>
        <end position="148"/>
    </location>
</feature>
<keyword evidence="1" id="KW-0732">Signal</keyword>
<name>A0A9W5UNN8_9ACTN</name>
<dbReference type="InterPro" id="IPR051918">
    <property type="entry name" value="STPP_CPPED1"/>
</dbReference>
<dbReference type="InterPro" id="IPR029052">
    <property type="entry name" value="Metallo-depent_PP-like"/>
</dbReference>
<dbReference type="PANTHER" id="PTHR43143">
    <property type="entry name" value="METALLOPHOSPHOESTERASE, CALCINEURIN SUPERFAMILY"/>
    <property type="match status" value="1"/>
</dbReference>
<evidence type="ECO:0000313" key="5">
    <source>
        <dbReference type="Proteomes" id="UP000607311"/>
    </source>
</evidence>
<evidence type="ECO:0000256" key="1">
    <source>
        <dbReference type="SAM" id="SignalP"/>
    </source>
</evidence>
<dbReference type="Proteomes" id="UP000607311">
    <property type="component" value="Unassembled WGS sequence"/>
</dbReference>
<feature type="chain" id="PRO_5040824411" description="Calcineurin-like phosphoesterase" evidence="1">
    <location>
        <begin position="26"/>
        <end position="441"/>
    </location>
</feature>
<dbReference type="SUPFAM" id="SSF56300">
    <property type="entry name" value="Metallo-dependent phosphatases"/>
    <property type="match status" value="1"/>
</dbReference>
<dbReference type="Gene3D" id="3.60.21.10">
    <property type="match status" value="1"/>
</dbReference>
<proteinExistence type="predicted"/>
<organism evidence="4 5">
    <name type="scientific">Micromonospora sediminimaris</name>
    <dbReference type="NCBI Taxonomy" id="547162"/>
    <lineage>
        <taxon>Bacteria</taxon>
        <taxon>Bacillati</taxon>
        <taxon>Actinomycetota</taxon>
        <taxon>Actinomycetes</taxon>
        <taxon>Micromonosporales</taxon>
        <taxon>Micromonosporaceae</taxon>
        <taxon>Micromonospora</taxon>
    </lineage>
</organism>
<dbReference type="AlphaFoldDB" id="A0A9W5UNN8"/>
<feature type="signal peptide" evidence="1">
    <location>
        <begin position="1"/>
        <end position="25"/>
    </location>
</feature>